<dbReference type="Pfam" id="PF09179">
    <property type="entry name" value="TilS"/>
    <property type="match status" value="1"/>
</dbReference>
<keyword evidence="5 7" id="KW-0067">ATP-binding</keyword>
<protein>
    <recommendedName>
        <fullName evidence="7">tRNA(Ile)-lysidine synthase</fullName>
        <ecNumber evidence="7">6.3.4.19</ecNumber>
    </recommendedName>
    <alternativeName>
        <fullName evidence="7">tRNA(Ile)-2-lysyl-cytidine synthase</fullName>
    </alternativeName>
    <alternativeName>
        <fullName evidence="7">tRNA(Ile)-lysidine synthetase</fullName>
    </alternativeName>
</protein>
<keyword evidence="4 7" id="KW-0547">Nucleotide-binding</keyword>
<evidence type="ECO:0000259" key="9">
    <source>
        <dbReference type="Pfam" id="PF09179"/>
    </source>
</evidence>
<evidence type="ECO:0000256" key="1">
    <source>
        <dbReference type="ARBA" id="ARBA00022490"/>
    </source>
</evidence>
<comment type="domain">
    <text evidence="7">The N-terminal region contains the highly conserved SGGXDS motif, predicted to be a P-loop motif involved in ATP binding.</text>
</comment>
<keyword evidence="2 7" id="KW-0436">Ligase</keyword>
<evidence type="ECO:0000256" key="3">
    <source>
        <dbReference type="ARBA" id="ARBA00022694"/>
    </source>
</evidence>
<evidence type="ECO:0000256" key="6">
    <source>
        <dbReference type="ARBA" id="ARBA00048539"/>
    </source>
</evidence>
<dbReference type="GO" id="GO:0032267">
    <property type="term" value="F:tRNA(Ile)-lysidine synthase activity"/>
    <property type="evidence" value="ECO:0007669"/>
    <property type="project" value="UniProtKB-EC"/>
</dbReference>
<comment type="catalytic activity">
    <reaction evidence="6 7">
        <text>cytidine(34) in tRNA(Ile2) + L-lysine + ATP = lysidine(34) in tRNA(Ile2) + AMP + diphosphate + H(+)</text>
        <dbReference type="Rhea" id="RHEA:43744"/>
        <dbReference type="Rhea" id="RHEA-COMP:10625"/>
        <dbReference type="Rhea" id="RHEA-COMP:10670"/>
        <dbReference type="ChEBI" id="CHEBI:15378"/>
        <dbReference type="ChEBI" id="CHEBI:30616"/>
        <dbReference type="ChEBI" id="CHEBI:32551"/>
        <dbReference type="ChEBI" id="CHEBI:33019"/>
        <dbReference type="ChEBI" id="CHEBI:82748"/>
        <dbReference type="ChEBI" id="CHEBI:83665"/>
        <dbReference type="ChEBI" id="CHEBI:456215"/>
        <dbReference type="EC" id="6.3.4.19"/>
    </reaction>
</comment>
<evidence type="ECO:0000256" key="4">
    <source>
        <dbReference type="ARBA" id="ARBA00022741"/>
    </source>
</evidence>
<name>A0ABU1URZ4_9ACTN</name>
<organism evidence="10 11">
    <name type="scientific">Aeromicrobium panaciterrae</name>
    <dbReference type="NCBI Taxonomy" id="363861"/>
    <lineage>
        <taxon>Bacteria</taxon>
        <taxon>Bacillati</taxon>
        <taxon>Actinomycetota</taxon>
        <taxon>Actinomycetes</taxon>
        <taxon>Propionibacteriales</taxon>
        <taxon>Nocardioidaceae</taxon>
        <taxon>Aeromicrobium</taxon>
    </lineage>
</organism>
<feature type="domain" description="tRNA(Ile)-lysidine synthase substrate-binding" evidence="9">
    <location>
        <begin position="240"/>
        <end position="304"/>
    </location>
</feature>
<feature type="domain" description="tRNA(Ile)-lysidine/2-thiocytidine synthase N-terminal" evidence="8">
    <location>
        <begin position="28"/>
        <end position="197"/>
    </location>
</feature>
<evidence type="ECO:0000259" key="8">
    <source>
        <dbReference type="Pfam" id="PF01171"/>
    </source>
</evidence>
<comment type="function">
    <text evidence="7">Ligates lysine onto the cytidine present at position 34 of the AUA codon-specific tRNA(Ile) that contains the anticodon CAU, in an ATP-dependent manner. Cytidine is converted to lysidine, thus changing the amino acid specificity of the tRNA from methionine to isoleucine.</text>
</comment>
<dbReference type="EC" id="6.3.4.19" evidence="7"/>
<dbReference type="PANTHER" id="PTHR43033">
    <property type="entry name" value="TRNA(ILE)-LYSIDINE SYNTHASE-RELATED"/>
    <property type="match status" value="1"/>
</dbReference>
<dbReference type="InterPro" id="IPR011063">
    <property type="entry name" value="TilS/TtcA_N"/>
</dbReference>
<dbReference type="Gene3D" id="3.40.50.620">
    <property type="entry name" value="HUPs"/>
    <property type="match status" value="1"/>
</dbReference>
<dbReference type="Pfam" id="PF01171">
    <property type="entry name" value="ATP_bind_3"/>
    <property type="match status" value="1"/>
</dbReference>
<evidence type="ECO:0000313" key="11">
    <source>
        <dbReference type="Proteomes" id="UP001257739"/>
    </source>
</evidence>
<keyword evidence="11" id="KW-1185">Reference proteome</keyword>
<dbReference type="SUPFAM" id="SSF82829">
    <property type="entry name" value="MesJ substrate recognition domain-like"/>
    <property type="match status" value="1"/>
</dbReference>
<comment type="similarity">
    <text evidence="7">Belongs to the tRNA(Ile)-lysidine synthase family.</text>
</comment>
<evidence type="ECO:0000313" key="10">
    <source>
        <dbReference type="EMBL" id="MDR7087947.1"/>
    </source>
</evidence>
<dbReference type="CDD" id="cd01992">
    <property type="entry name" value="TilS_N"/>
    <property type="match status" value="1"/>
</dbReference>
<dbReference type="NCBIfam" id="TIGR02432">
    <property type="entry name" value="lysidine_TilS_N"/>
    <property type="match status" value="1"/>
</dbReference>
<dbReference type="InterPro" id="IPR015262">
    <property type="entry name" value="tRNA_Ile_lys_synt_subst-bd"/>
</dbReference>
<dbReference type="Gene3D" id="1.20.59.20">
    <property type="match status" value="1"/>
</dbReference>
<dbReference type="Proteomes" id="UP001257739">
    <property type="component" value="Unassembled WGS sequence"/>
</dbReference>
<comment type="subcellular location">
    <subcellularLocation>
        <location evidence="7">Cytoplasm</location>
    </subcellularLocation>
</comment>
<evidence type="ECO:0000256" key="5">
    <source>
        <dbReference type="ARBA" id="ARBA00022840"/>
    </source>
</evidence>
<dbReference type="EMBL" id="JAVDWH010000001">
    <property type="protein sequence ID" value="MDR7087947.1"/>
    <property type="molecule type" value="Genomic_DNA"/>
</dbReference>
<reference evidence="10 11" key="1">
    <citation type="submission" date="2023-07" db="EMBL/GenBank/DDBJ databases">
        <title>Sorghum-associated microbial communities from plants grown in Nebraska, USA.</title>
        <authorList>
            <person name="Schachtman D."/>
        </authorList>
    </citation>
    <scope>NUCLEOTIDE SEQUENCE [LARGE SCALE GENOMIC DNA]</scope>
    <source>
        <strain evidence="10 11">BE248</strain>
    </source>
</reference>
<sequence>MPPLDPAVAAGRNAVRAALADLGPGSRVVVAVSGGADSLALAQVTAFVAGHESWDLRAVIVDHQLQDGSADVAREAAKQLAGIGIDTEVVAVDVGRAGGPEAAARSARYAVLEAQDADAVLLAHTLDDQAETVLLGLGRGSGPRSIAGMSPINGIFRRPFLKLRRTETEQICRATDLAWWVDPHNSDPAFRRARIRSELMPVLEDVLGGGAAEAIARTAEQVRADGACLDDIADAIDDPLNVASLASLAPALRSRVLRRTALAAGANPSELSAAHLAEIDRLVTDWHGQLRIELPGGVACVRVGDSLAYVTTPVGG</sequence>
<dbReference type="InterPro" id="IPR012094">
    <property type="entry name" value="tRNA_Ile_lys_synt"/>
</dbReference>
<dbReference type="InterPro" id="IPR012795">
    <property type="entry name" value="tRNA_Ile_lys_synt_N"/>
</dbReference>
<accession>A0ABU1URZ4</accession>
<keyword evidence="1 7" id="KW-0963">Cytoplasm</keyword>
<keyword evidence="3 7" id="KW-0819">tRNA processing</keyword>
<proteinExistence type="inferred from homology"/>
<dbReference type="InterPro" id="IPR014729">
    <property type="entry name" value="Rossmann-like_a/b/a_fold"/>
</dbReference>
<comment type="caution">
    <text evidence="10">The sequence shown here is derived from an EMBL/GenBank/DDBJ whole genome shotgun (WGS) entry which is preliminary data.</text>
</comment>
<gene>
    <name evidence="7" type="primary">tilS</name>
    <name evidence="10" type="ORF">J2X11_002786</name>
</gene>
<dbReference type="SUPFAM" id="SSF52402">
    <property type="entry name" value="Adenine nucleotide alpha hydrolases-like"/>
    <property type="match status" value="1"/>
</dbReference>
<dbReference type="PANTHER" id="PTHR43033:SF1">
    <property type="entry name" value="TRNA(ILE)-LYSIDINE SYNTHASE-RELATED"/>
    <property type="match status" value="1"/>
</dbReference>
<evidence type="ECO:0000256" key="2">
    <source>
        <dbReference type="ARBA" id="ARBA00022598"/>
    </source>
</evidence>
<dbReference type="RefSeq" id="WP_309972161.1">
    <property type="nucleotide sequence ID" value="NZ_JAVDWH010000001.1"/>
</dbReference>
<feature type="binding site" evidence="7">
    <location>
        <begin position="33"/>
        <end position="38"/>
    </location>
    <ligand>
        <name>ATP</name>
        <dbReference type="ChEBI" id="CHEBI:30616"/>
    </ligand>
</feature>
<dbReference type="HAMAP" id="MF_01161">
    <property type="entry name" value="tRNA_Ile_lys_synt"/>
    <property type="match status" value="1"/>
</dbReference>
<evidence type="ECO:0000256" key="7">
    <source>
        <dbReference type="HAMAP-Rule" id="MF_01161"/>
    </source>
</evidence>